<dbReference type="Proteomes" id="UP001321804">
    <property type="component" value="Chromosome"/>
</dbReference>
<reference evidence="2 3" key="1">
    <citation type="journal article" date="2023" name="Microbiol. Spectr.">
        <title>Symbiosis of Carpenter Bees with Uncharacterized Lactic Acid Bacteria Showing NAD Auxotrophy.</title>
        <authorList>
            <person name="Kawasaki S."/>
            <person name="Ozawa K."/>
            <person name="Mori T."/>
            <person name="Yamamoto A."/>
            <person name="Ito M."/>
            <person name="Ohkuma M."/>
            <person name="Sakamoto M."/>
            <person name="Matsutani M."/>
        </authorList>
    </citation>
    <scope>NUCLEOTIDE SEQUENCE [LARGE SCALE GENOMIC DNA]</scope>
    <source>
        <strain evidence="2 3">KimC2</strain>
    </source>
</reference>
<keyword evidence="1" id="KW-0812">Transmembrane</keyword>
<feature type="transmembrane region" description="Helical" evidence="1">
    <location>
        <begin position="129"/>
        <end position="148"/>
    </location>
</feature>
<dbReference type="InterPro" id="IPR010178">
    <property type="entry name" value="Lit"/>
</dbReference>
<sequence>MFNQAYSYGKGLIIFLFALTSSILLALLISPFVFNLIIKPFNLINISGLSQKILQKNYLVLLNYLLNPFIKNLYFPNFVQSSNGLEHFIEVKNLFIVNNIVFFISLVTSAFVFKNAYSKKRWLTLKKSVRFFSFLPVIFVFIFLITNFDQFFIEFHHILFRNSNWIFDPAKDPIINVLPEEFFQIEFIIFFVLLMLILFLINLLISRQIKKELLLNNSMNIPVASK</sequence>
<evidence type="ECO:0000313" key="2">
    <source>
        <dbReference type="EMBL" id="BDR56342.1"/>
    </source>
</evidence>
<feature type="transmembrane region" description="Helical" evidence="1">
    <location>
        <begin position="95"/>
        <end position="117"/>
    </location>
</feature>
<dbReference type="EMBL" id="AP026801">
    <property type="protein sequence ID" value="BDR56342.1"/>
    <property type="molecule type" value="Genomic_DNA"/>
</dbReference>
<gene>
    <name evidence="2" type="ORF">KIMC2_09040</name>
</gene>
<dbReference type="Pfam" id="PF07314">
    <property type="entry name" value="Lit"/>
    <property type="match status" value="1"/>
</dbReference>
<evidence type="ECO:0008006" key="4">
    <source>
        <dbReference type="Google" id="ProtNLM"/>
    </source>
</evidence>
<evidence type="ECO:0000256" key="1">
    <source>
        <dbReference type="SAM" id="Phobius"/>
    </source>
</evidence>
<keyword evidence="3" id="KW-1185">Reference proteome</keyword>
<dbReference type="KEGG" id="xak:KIMC2_09040"/>
<organism evidence="2 3">
    <name type="scientific">Xylocopilactobacillus apis</name>
    <dbReference type="NCBI Taxonomy" id="2932183"/>
    <lineage>
        <taxon>Bacteria</taxon>
        <taxon>Bacillati</taxon>
        <taxon>Bacillota</taxon>
        <taxon>Bacilli</taxon>
        <taxon>Lactobacillales</taxon>
        <taxon>Lactobacillaceae</taxon>
        <taxon>Xylocopilactobacillus</taxon>
    </lineage>
</organism>
<keyword evidence="1" id="KW-0472">Membrane</keyword>
<proteinExistence type="predicted"/>
<keyword evidence="1" id="KW-1133">Transmembrane helix</keyword>
<evidence type="ECO:0000313" key="3">
    <source>
        <dbReference type="Proteomes" id="UP001321804"/>
    </source>
</evidence>
<accession>A0AAU9D6G8</accession>
<protein>
    <recommendedName>
        <fullName evidence="4">TIGR01906 family membrane protein</fullName>
    </recommendedName>
</protein>
<dbReference type="NCBIfam" id="TIGR01906">
    <property type="entry name" value="integ_TIGR01906"/>
    <property type="match status" value="1"/>
</dbReference>
<dbReference type="AlphaFoldDB" id="A0AAU9D6G8"/>
<feature type="transmembrane region" description="Helical" evidence="1">
    <location>
        <begin position="12"/>
        <end position="38"/>
    </location>
</feature>
<feature type="transmembrane region" description="Helical" evidence="1">
    <location>
        <begin position="187"/>
        <end position="205"/>
    </location>
</feature>
<name>A0AAU9D6G8_9LACO</name>